<protein>
    <submittedName>
        <fullName evidence="1">Uncharacterized protein</fullName>
    </submittedName>
</protein>
<comment type="caution">
    <text evidence="1">The sequence shown here is derived from an EMBL/GenBank/DDBJ whole genome shotgun (WGS) entry which is preliminary data.</text>
</comment>
<accession>W2CXI7</accession>
<evidence type="ECO:0000313" key="2">
    <source>
        <dbReference type="Proteomes" id="UP000034980"/>
    </source>
</evidence>
<proteinExistence type="predicted"/>
<dbReference type="PATRIC" id="fig|1411915.3.peg.1438"/>
<sequence length="39" mass="4589">MSPLFFTPASRHNLYMHLIILRDNPKGGHKSCPYKYINQ</sequence>
<dbReference type="Proteomes" id="UP000034980">
    <property type="component" value="Unassembled WGS sequence"/>
</dbReference>
<dbReference type="AlphaFoldDB" id="W2CXI7"/>
<dbReference type="EMBL" id="AYYF01001457">
    <property type="protein sequence ID" value="ETK11885.1"/>
    <property type="molecule type" value="Genomic_DNA"/>
</dbReference>
<name>W2CXI7_9BACT</name>
<gene>
    <name evidence="1" type="ORF">T235_13065</name>
</gene>
<evidence type="ECO:0000313" key="1">
    <source>
        <dbReference type="EMBL" id="ETK11885.1"/>
    </source>
</evidence>
<reference evidence="1 2" key="1">
    <citation type="submission" date="2013-11" db="EMBL/GenBank/DDBJ databases">
        <title>Single cell genomics of uncultured Tannerella BU063 (oral taxon 286).</title>
        <authorList>
            <person name="Beall C.J."/>
            <person name="Campbell A.G."/>
            <person name="Griffen A.L."/>
            <person name="Podar M."/>
            <person name="Leys E.J."/>
        </authorList>
    </citation>
    <scope>NUCLEOTIDE SEQUENCE [LARGE SCALE GENOMIC DNA]</scope>
    <source>
        <strain evidence="1">Cell 8/11</strain>
    </source>
</reference>
<organism evidence="1 2">
    <name type="scientific">Tannerella sp. oral taxon BU063 isolate Cell 8/11</name>
    <dbReference type="NCBI Taxonomy" id="1411915"/>
    <lineage>
        <taxon>Bacteria</taxon>
        <taxon>Pseudomonadati</taxon>
        <taxon>Bacteroidota</taxon>
        <taxon>Bacteroidia</taxon>
        <taxon>Bacteroidales</taxon>
        <taxon>Tannerellaceae</taxon>
        <taxon>Tannerella</taxon>
    </lineage>
</organism>